<evidence type="ECO:0000313" key="3">
    <source>
        <dbReference type="Proteomes" id="UP000266841"/>
    </source>
</evidence>
<feature type="region of interest" description="Disordered" evidence="1">
    <location>
        <begin position="1"/>
        <end position="31"/>
    </location>
</feature>
<evidence type="ECO:0000256" key="1">
    <source>
        <dbReference type="SAM" id="MobiDB-lite"/>
    </source>
</evidence>
<proteinExistence type="predicted"/>
<sequence length="134" mass="15266">RHHPQLTFKQLKNELPKLDGDPAQSKEDKEDKRAVWLEVVQRSKGPRRCPVQQLQFSPLLLCPDDPLTVDEMKKVFDCGGQQPLRLCASCAELKIKPPMTNAATSFVEKKKQRKATKKRRAKMFQAIGGKKAKE</sequence>
<dbReference type="Proteomes" id="UP000266841">
    <property type="component" value="Unassembled WGS sequence"/>
</dbReference>
<reference evidence="2 3" key="1">
    <citation type="journal article" date="2012" name="Genome Biol.">
        <title>Genome and low-iron response of an oceanic diatom adapted to chronic iron limitation.</title>
        <authorList>
            <person name="Lommer M."/>
            <person name="Specht M."/>
            <person name="Roy A.S."/>
            <person name="Kraemer L."/>
            <person name="Andreson R."/>
            <person name="Gutowska M.A."/>
            <person name="Wolf J."/>
            <person name="Bergner S.V."/>
            <person name="Schilhabel M.B."/>
            <person name="Klostermeier U.C."/>
            <person name="Beiko R.G."/>
            <person name="Rosenstiel P."/>
            <person name="Hippler M."/>
            <person name="Laroche J."/>
        </authorList>
    </citation>
    <scope>NUCLEOTIDE SEQUENCE [LARGE SCALE GENOMIC DNA]</scope>
    <source>
        <strain evidence="2 3">CCMP1005</strain>
    </source>
</reference>
<accession>K0SK32</accession>
<keyword evidence="3" id="KW-1185">Reference proteome</keyword>
<organism evidence="2 3">
    <name type="scientific">Thalassiosira oceanica</name>
    <name type="common">Marine diatom</name>
    <dbReference type="NCBI Taxonomy" id="159749"/>
    <lineage>
        <taxon>Eukaryota</taxon>
        <taxon>Sar</taxon>
        <taxon>Stramenopiles</taxon>
        <taxon>Ochrophyta</taxon>
        <taxon>Bacillariophyta</taxon>
        <taxon>Coscinodiscophyceae</taxon>
        <taxon>Thalassiosirophycidae</taxon>
        <taxon>Thalassiosirales</taxon>
        <taxon>Thalassiosiraceae</taxon>
        <taxon>Thalassiosira</taxon>
    </lineage>
</organism>
<comment type="caution">
    <text evidence="2">The sequence shown here is derived from an EMBL/GenBank/DDBJ whole genome shotgun (WGS) entry which is preliminary data.</text>
</comment>
<feature type="region of interest" description="Disordered" evidence="1">
    <location>
        <begin position="106"/>
        <end position="134"/>
    </location>
</feature>
<dbReference type="AlphaFoldDB" id="K0SK32"/>
<dbReference type="EMBL" id="AGNL01020101">
    <property type="protein sequence ID" value="EJK61361.1"/>
    <property type="molecule type" value="Genomic_DNA"/>
</dbReference>
<protein>
    <submittedName>
        <fullName evidence="2">Uncharacterized protein</fullName>
    </submittedName>
</protein>
<feature type="compositionally biased region" description="Basic residues" evidence="1">
    <location>
        <begin position="110"/>
        <end position="122"/>
    </location>
</feature>
<gene>
    <name evidence="2" type="ORF">THAOC_18166</name>
</gene>
<evidence type="ECO:0000313" key="2">
    <source>
        <dbReference type="EMBL" id="EJK61361.1"/>
    </source>
</evidence>
<name>K0SK32_THAOC</name>
<feature type="non-terminal residue" evidence="2">
    <location>
        <position position="1"/>
    </location>
</feature>
<feature type="compositionally biased region" description="Basic and acidic residues" evidence="1">
    <location>
        <begin position="11"/>
        <end position="31"/>
    </location>
</feature>